<evidence type="ECO:0008006" key="3">
    <source>
        <dbReference type="Google" id="ProtNLM"/>
    </source>
</evidence>
<organism evidence="1 2">
    <name type="scientific">Rothia santali</name>
    <dbReference type="NCBI Taxonomy" id="2949643"/>
    <lineage>
        <taxon>Bacteria</taxon>
        <taxon>Bacillati</taxon>
        <taxon>Actinomycetota</taxon>
        <taxon>Actinomycetes</taxon>
        <taxon>Micrococcales</taxon>
        <taxon>Micrococcaceae</taxon>
        <taxon>Rothia</taxon>
    </lineage>
</organism>
<dbReference type="EMBL" id="JANAFB010000003">
    <property type="protein sequence ID" value="MCP3424815.1"/>
    <property type="molecule type" value="Genomic_DNA"/>
</dbReference>
<evidence type="ECO:0000313" key="2">
    <source>
        <dbReference type="Proteomes" id="UP001139502"/>
    </source>
</evidence>
<dbReference type="Proteomes" id="UP001139502">
    <property type="component" value="Unassembled WGS sequence"/>
</dbReference>
<accession>A0A9X2HAU8</accession>
<reference evidence="1" key="1">
    <citation type="submission" date="2022-06" db="EMBL/GenBank/DDBJ databases">
        <title>Rothia sp. isolated from sandalwood seedling.</title>
        <authorList>
            <person name="Tuikhar N."/>
            <person name="Kirdat K."/>
            <person name="Thorat V."/>
            <person name="Swetha P."/>
            <person name="Padma S."/>
            <person name="Sundararaj R."/>
            <person name="Yadav A."/>
        </authorList>
    </citation>
    <scope>NUCLEOTIDE SEQUENCE</scope>
    <source>
        <strain evidence="1">AR01</strain>
    </source>
</reference>
<dbReference type="AlphaFoldDB" id="A0A9X2HAU8"/>
<dbReference type="RefSeq" id="WP_254164734.1">
    <property type="nucleotide sequence ID" value="NZ_JANAFB010000003.1"/>
</dbReference>
<keyword evidence="2" id="KW-1185">Reference proteome</keyword>
<protein>
    <recommendedName>
        <fullName evidence="3">N-acetyltransferase domain-containing protein</fullName>
    </recommendedName>
</protein>
<gene>
    <name evidence="1" type="ORF">NBM05_01900</name>
</gene>
<sequence length="192" mass="20746">MPAIQDEPNIGIEATLLEGHSDPYGVLRCLDASIMSYDDAGSAEIGNLTGWLGRGVGSLDPEEVWDAADSISAHAEALGAAARQILAASDRLDDVLLVDRITLEERYRGQKLMGRILDELAHVLQLHEDTLLVLTLPEPLSLDGGGRLDDGPERNAGLDKLQTACRRAGMEPWNDGPVWWRSDTVKQTGPLG</sequence>
<name>A0A9X2HAU8_9MICC</name>
<evidence type="ECO:0000313" key="1">
    <source>
        <dbReference type="EMBL" id="MCP3424815.1"/>
    </source>
</evidence>
<proteinExistence type="predicted"/>
<comment type="caution">
    <text evidence="1">The sequence shown here is derived from an EMBL/GenBank/DDBJ whole genome shotgun (WGS) entry which is preliminary data.</text>
</comment>